<evidence type="ECO:0000313" key="2">
    <source>
        <dbReference type="Proteomes" id="UP001179181"/>
    </source>
</evidence>
<sequence length="99" mass="10721">MIKDSAGVKIAHVDSQGNLVDAKTGKSLGKAAKNGNYVYHVQSSPSDSLTVSAPMNGTCEVKDKNGKLVLLVHESYKQYGACALHCLQMKNEHKDMKMK</sequence>
<name>A0ABX0UQC0_9BACT</name>
<dbReference type="EMBL" id="JAASQJ010000004">
    <property type="protein sequence ID" value="NIJ55193.1"/>
    <property type="molecule type" value="Genomic_DNA"/>
</dbReference>
<evidence type="ECO:0000313" key="1">
    <source>
        <dbReference type="EMBL" id="NIJ55193.1"/>
    </source>
</evidence>
<comment type="caution">
    <text evidence="1">The sequence shown here is derived from an EMBL/GenBank/DDBJ whole genome shotgun (WGS) entry which is preliminary data.</text>
</comment>
<keyword evidence="2" id="KW-1185">Reference proteome</keyword>
<dbReference type="RefSeq" id="WP_167274586.1">
    <property type="nucleotide sequence ID" value="NZ_JAASQJ010000004.1"/>
</dbReference>
<reference evidence="1 2" key="1">
    <citation type="submission" date="2020-03" db="EMBL/GenBank/DDBJ databases">
        <title>Genomic Encyclopedia of Type Strains, Phase IV (KMG-IV): sequencing the most valuable type-strain genomes for metagenomic binning, comparative biology and taxonomic classification.</title>
        <authorList>
            <person name="Goeker M."/>
        </authorList>
    </citation>
    <scope>NUCLEOTIDE SEQUENCE [LARGE SCALE GENOMIC DNA]</scope>
    <source>
        <strain evidence="1 2">DSM 102865</strain>
    </source>
</reference>
<organism evidence="1 2">
    <name type="scientific">Dyadobacter arcticus</name>
    <dbReference type="NCBI Taxonomy" id="1078754"/>
    <lineage>
        <taxon>Bacteria</taxon>
        <taxon>Pseudomonadati</taxon>
        <taxon>Bacteroidota</taxon>
        <taxon>Cytophagia</taxon>
        <taxon>Cytophagales</taxon>
        <taxon>Spirosomataceae</taxon>
        <taxon>Dyadobacter</taxon>
    </lineage>
</organism>
<gene>
    <name evidence="1" type="ORF">FHS68_004380</name>
</gene>
<dbReference type="Proteomes" id="UP001179181">
    <property type="component" value="Unassembled WGS sequence"/>
</dbReference>
<protein>
    <submittedName>
        <fullName evidence="1">Uncharacterized protein</fullName>
    </submittedName>
</protein>
<proteinExistence type="predicted"/>
<accession>A0ABX0UQC0</accession>